<accession>A0A2A4T2P4</accession>
<sequence length="82" mass="9838">MKKEEIAKLFNISRQTLNNWEKDKPELFKIIEGHFEKEKEVKDCNDVNYLKDEIFKALDKLPENQVKMYFHLIMAELAKNGH</sequence>
<name>A0A2A4T2P4_9DELT</name>
<dbReference type="EMBL" id="NVSR01000066">
    <property type="protein sequence ID" value="PCI27267.1"/>
    <property type="molecule type" value="Genomic_DNA"/>
</dbReference>
<protein>
    <submittedName>
        <fullName evidence="1">Uncharacterized protein</fullName>
    </submittedName>
</protein>
<reference evidence="2" key="1">
    <citation type="submission" date="2017-08" db="EMBL/GenBank/DDBJ databases">
        <title>A dynamic microbial community with high functional redundancy inhabits the cold, oxic subseafloor aquifer.</title>
        <authorList>
            <person name="Tully B.J."/>
            <person name="Wheat C.G."/>
            <person name="Glazer B.T."/>
            <person name="Huber J.A."/>
        </authorList>
    </citation>
    <scope>NUCLEOTIDE SEQUENCE [LARGE SCALE GENOMIC DNA]</scope>
</reference>
<dbReference type="AlphaFoldDB" id="A0A2A4T2P4"/>
<proteinExistence type="predicted"/>
<organism evidence="1 2">
    <name type="scientific">SAR324 cluster bacterium</name>
    <dbReference type="NCBI Taxonomy" id="2024889"/>
    <lineage>
        <taxon>Bacteria</taxon>
        <taxon>Deltaproteobacteria</taxon>
        <taxon>SAR324 cluster</taxon>
    </lineage>
</organism>
<evidence type="ECO:0000313" key="2">
    <source>
        <dbReference type="Proteomes" id="UP000218113"/>
    </source>
</evidence>
<comment type="caution">
    <text evidence="1">The sequence shown here is derived from an EMBL/GenBank/DDBJ whole genome shotgun (WGS) entry which is preliminary data.</text>
</comment>
<gene>
    <name evidence="1" type="ORF">COB67_08925</name>
</gene>
<evidence type="ECO:0000313" key="1">
    <source>
        <dbReference type="EMBL" id="PCI27267.1"/>
    </source>
</evidence>
<dbReference type="Proteomes" id="UP000218113">
    <property type="component" value="Unassembled WGS sequence"/>
</dbReference>